<dbReference type="InterPro" id="IPR024881">
    <property type="entry name" value="Tip"/>
</dbReference>
<keyword evidence="6" id="KW-1185">Reference proteome</keyword>
<sequence>MRERALITAAVCAATILGGTALAPSAGAASAAGKGNFADFNGDGYADLAVGAHTATVGGVTSAGVVTVTYGSATGLKYDTASIISKATDGVPGDPEQNDRWREVSEFGDLDGDGYDDLVVHWLEKNMILWGSKNGITGASTTLPTGTYSPTSPKLLGGGIGVGDVNGDGIDDFVSRGNNGTSYGTSVLLGPLDRTTGKPAGVWHRDTPTLDGVATSTLYVGDMTGDGTADIVVSGETVGGNGAAGGVVLKGSTTGLVKGSTYAGPYSYYSFSTNHYPAAFGDLNKDGYQDLVTGYPGQSKIYVTYGGPDGVSSTKSARSYTQASTGVPGADEEGDKFGSAVAIGDTNKDGYPDVVIGVSHETGSGTAASIHAGAITVLRGSASGVTTSGAQSFTQNAEGIPSTSENEDHFGIAAAVLDADGNGSPEVYVGGNGEDHYKGRVWKLATGVSGVTGTGAVSFHLGSLGGPVGGGNFGYRFAG</sequence>
<evidence type="ECO:0000313" key="5">
    <source>
        <dbReference type="EMBL" id="GGN66756.1"/>
    </source>
</evidence>
<evidence type="ECO:0000256" key="4">
    <source>
        <dbReference type="SAM" id="SignalP"/>
    </source>
</evidence>
<feature type="signal peptide" evidence="4">
    <location>
        <begin position="1"/>
        <end position="23"/>
    </location>
</feature>
<accession>A0A918D5U9</accession>
<dbReference type="EMBL" id="BMMM01000006">
    <property type="protein sequence ID" value="GGN66756.1"/>
    <property type="molecule type" value="Genomic_DNA"/>
</dbReference>
<dbReference type="InterPro" id="IPR013517">
    <property type="entry name" value="FG-GAP"/>
</dbReference>
<dbReference type="Pfam" id="PF01839">
    <property type="entry name" value="FG-GAP"/>
    <property type="match status" value="3"/>
</dbReference>
<gene>
    <name evidence="5" type="ORF">GCM10011579_038480</name>
</gene>
<evidence type="ECO:0000256" key="1">
    <source>
        <dbReference type="ARBA" id="ARBA00022729"/>
    </source>
</evidence>
<keyword evidence="3" id="KW-0325">Glycoprotein</keyword>
<evidence type="ECO:0008006" key="7">
    <source>
        <dbReference type="Google" id="ProtNLM"/>
    </source>
</evidence>
<proteinExistence type="predicted"/>
<reference evidence="5 6" key="1">
    <citation type="journal article" date="2014" name="Int. J. Syst. Evol. Microbiol.">
        <title>Complete genome sequence of Corynebacterium casei LMG S-19264T (=DSM 44701T), isolated from a smear-ripened cheese.</title>
        <authorList>
            <consortium name="US DOE Joint Genome Institute (JGI-PGF)"/>
            <person name="Walter F."/>
            <person name="Albersmeier A."/>
            <person name="Kalinowski J."/>
            <person name="Ruckert C."/>
        </authorList>
    </citation>
    <scope>NUCLEOTIDE SEQUENCE [LARGE SCALE GENOMIC DNA]</scope>
    <source>
        <strain evidence="5 6">CGMCC 4.7111</strain>
    </source>
</reference>
<comment type="caution">
    <text evidence="5">The sequence shown here is derived from an EMBL/GenBank/DDBJ whole genome shotgun (WGS) entry which is preliminary data.</text>
</comment>
<dbReference type="SUPFAM" id="SSF69318">
    <property type="entry name" value="Integrin alpha N-terminal domain"/>
    <property type="match status" value="1"/>
</dbReference>
<evidence type="ECO:0000256" key="2">
    <source>
        <dbReference type="ARBA" id="ARBA00022737"/>
    </source>
</evidence>
<protein>
    <recommendedName>
        <fullName evidence="7">Integrin</fullName>
    </recommendedName>
</protein>
<organism evidence="5 6">
    <name type="scientific">Streptomyces albiflavescens</name>
    <dbReference type="NCBI Taxonomy" id="1623582"/>
    <lineage>
        <taxon>Bacteria</taxon>
        <taxon>Bacillati</taxon>
        <taxon>Actinomycetota</taxon>
        <taxon>Actinomycetes</taxon>
        <taxon>Kitasatosporales</taxon>
        <taxon>Streptomycetaceae</taxon>
        <taxon>Streptomyces</taxon>
    </lineage>
</organism>
<evidence type="ECO:0000256" key="3">
    <source>
        <dbReference type="ARBA" id="ARBA00023180"/>
    </source>
</evidence>
<dbReference type="SMART" id="SM00191">
    <property type="entry name" value="Int_alpha"/>
    <property type="match status" value="4"/>
</dbReference>
<name>A0A918D5U9_9ACTN</name>
<dbReference type="PANTHER" id="PTHR13412:SF0">
    <property type="entry name" value="T-CELL IMMUNOMODULATORY PROTEIN"/>
    <property type="match status" value="1"/>
</dbReference>
<feature type="chain" id="PRO_5038382607" description="Integrin" evidence="4">
    <location>
        <begin position="24"/>
        <end position="479"/>
    </location>
</feature>
<evidence type="ECO:0000313" key="6">
    <source>
        <dbReference type="Proteomes" id="UP000600365"/>
    </source>
</evidence>
<dbReference type="RefSeq" id="WP_189187210.1">
    <property type="nucleotide sequence ID" value="NZ_BMMM01000006.1"/>
</dbReference>
<dbReference type="AlphaFoldDB" id="A0A918D5U9"/>
<dbReference type="Proteomes" id="UP000600365">
    <property type="component" value="Unassembled WGS sequence"/>
</dbReference>
<dbReference type="InterPro" id="IPR013519">
    <property type="entry name" value="Int_alpha_beta-p"/>
</dbReference>
<dbReference type="PANTHER" id="PTHR13412">
    <property type="entry name" value="T-CELL IMMUNOMODULATORY PROTEIN HOMOLOG"/>
    <property type="match status" value="1"/>
</dbReference>
<keyword evidence="1 4" id="KW-0732">Signal</keyword>
<dbReference type="PROSITE" id="PS51470">
    <property type="entry name" value="FG_GAP"/>
    <property type="match status" value="1"/>
</dbReference>
<keyword evidence="2" id="KW-0677">Repeat</keyword>
<dbReference type="InterPro" id="IPR028994">
    <property type="entry name" value="Integrin_alpha_N"/>
</dbReference>
<dbReference type="Gene3D" id="2.130.10.130">
    <property type="entry name" value="Integrin alpha, N-terminal"/>
    <property type="match status" value="3"/>
</dbReference>